<keyword evidence="13" id="KW-1185">Reference proteome</keyword>
<keyword evidence="1" id="KW-0808">Transferase</keyword>
<proteinExistence type="predicted"/>
<dbReference type="RefSeq" id="WP_345190199.1">
    <property type="nucleotide sequence ID" value="NZ_BAABJJ010000010.1"/>
</dbReference>
<dbReference type="InterPro" id="IPR006116">
    <property type="entry name" value="NT_2-5OAS_ClassI-CCAase"/>
</dbReference>
<keyword evidence="5" id="KW-0067">ATP-binding</keyword>
<comment type="catalytic activity">
    <reaction evidence="10">
        <text>GTP + ATP = 3',3'-cGAMP + 2 diphosphate</text>
        <dbReference type="Rhea" id="RHEA:35647"/>
        <dbReference type="ChEBI" id="CHEBI:30616"/>
        <dbReference type="ChEBI" id="CHEBI:33019"/>
        <dbReference type="ChEBI" id="CHEBI:37565"/>
        <dbReference type="ChEBI" id="CHEBI:71501"/>
    </reaction>
    <physiologicalReaction direction="left-to-right" evidence="10">
        <dbReference type="Rhea" id="RHEA:35648"/>
    </physiologicalReaction>
</comment>
<dbReference type="CDD" id="cd05400">
    <property type="entry name" value="NT_2-5OAS_ClassI-CCAase"/>
    <property type="match status" value="1"/>
</dbReference>
<protein>
    <recommendedName>
        <fullName evidence="9">Cyclic GMP-AMP synthase</fullName>
    </recommendedName>
</protein>
<sequence length="415" mass="47692">MRIEHKDLLNRILEFLGGELDITKTQFESAVKSYQALAEQLTKDNSALLPYKPEILPQGSFMLGTMVKPVVEGSKLDVDLVCQLINKNASWTQYDLKQKVGNQIKDNKTYEKMIKKPEGRRCWTLIYAEDSNYHMDILPCIVDSNYNIVFEKSFSNAELKDADELAIRITDREDIGYNYTTNHLVWLKSNPFGYAKWFFRRAIINSTRFISLKEAIEPIRDFDKEKLPLQRVVQILKRHRDIMFSENSDYDLDHKPISIIITTLAAKSYDKEDNILDALVNAVGNMRGEIKEKYNPETGKIEKIIENPVNSEENFADKWVKEDKKREYFYEWLNKLEEDIASIISSDGIGLNNLQKSMSSQFGNSITEKAFINYGNQNRILTETGKRKMEAGTGLLGATVSGPIIKKHDFEGLNG</sequence>
<evidence type="ECO:0000256" key="6">
    <source>
        <dbReference type="ARBA" id="ARBA00022842"/>
    </source>
</evidence>
<evidence type="ECO:0000256" key="9">
    <source>
        <dbReference type="ARBA" id="ARBA00044145"/>
    </source>
</evidence>
<dbReference type="Pfam" id="PF21654">
    <property type="entry name" value="DncV-like_NTFase"/>
    <property type="match status" value="1"/>
</dbReference>
<evidence type="ECO:0000256" key="1">
    <source>
        <dbReference type="ARBA" id="ARBA00022679"/>
    </source>
</evidence>
<keyword evidence="8" id="KW-0051">Antiviral defense</keyword>
<evidence type="ECO:0000313" key="13">
    <source>
        <dbReference type="Proteomes" id="UP001501302"/>
    </source>
</evidence>
<keyword evidence="6" id="KW-0460">Magnesium</keyword>
<keyword evidence="3" id="KW-0479">Metal-binding</keyword>
<evidence type="ECO:0000259" key="11">
    <source>
        <dbReference type="Pfam" id="PF21654"/>
    </source>
</evidence>
<gene>
    <name evidence="12" type="ORF">GCM10023314_06900</name>
</gene>
<comment type="caution">
    <text evidence="12">The sequence shown here is derived from an EMBL/GenBank/DDBJ whole genome shotgun (WGS) entry which is preliminary data.</text>
</comment>
<keyword evidence="4" id="KW-0547">Nucleotide-binding</keyword>
<name>A0ABP9GCT2_9FLAO</name>
<accession>A0ABP9GCT2</accession>
<evidence type="ECO:0000256" key="7">
    <source>
        <dbReference type="ARBA" id="ARBA00023080"/>
    </source>
</evidence>
<reference evidence="13" key="1">
    <citation type="journal article" date="2019" name="Int. J. Syst. Evol. Microbiol.">
        <title>The Global Catalogue of Microorganisms (GCM) 10K type strain sequencing project: providing services to taxonomists for standard genome sequencing and annotation.</title>
        <authorList>
            <consortium name="The Broad Institute Genomics Platform"/>
            <consortium name="The Broad Institute Genome Sequencing Center for Infectious Disease"/>
            <person name="Wu L."/>
            <person name="Ma J."/>
        </authorList>
    </citation>
    <scope>NUCLEOTIDE SEQUENCE [LARGE SCALE GENOMIC DNA]</scope>
    <source>
        <strain evidence="13">JCM 18285</strain>
    </source>
</reference>
<dbReference type="InterPro" id="IPR048445">
    <property type="entry name" value="DncV-like_NTFase"/>
</dbReference>
<evidence type="ECO:0000256" key="10">
    <source>
        <dbReference type="ARBA" id="ARBA00048304"/>
    </source>
</evidence>
<evidence type="ECO:0000313" key="12">
    <source>
        <dbReference type="EMBL" id="GAA4937174.1"/>
    </source>
</evidence>
<dbReference type="EMBL" id="BAABJJ010000010">
    <property type="protein sequence ID" value="GAA4937174.1"/>
    <property type="molecule type" value="Genomic_DNA"/>
</dbReference>
<keyword evidence="7" id="KW-0546">Nucleotide metabolism</keyword>
<dbReference type="Proteomes" id="UP001501302">
    <property type="component" value="Unassembled WGS sequence"/>
</dbReference>
<feature type="domain" description="Cyclic GMP-AMP synthase DncV-like nucleotidyltransferase" evidence="11">
    <location>
        <begin position="53"/>
        <end position="137"/>
    </location>
</feature>
<organism evidence="12 13">
    <name type="scientific">Algibacter agarivorans</name>
    <dbReference type="NCBI Taxonomy" id="1109741"/>
    <lineage>
        <taxon>Bacteria</taxon>
        <taxon>Pseudomonadati</taxon>
        <taxon>Bacteroidota</taxon>
        <taxon>Flavobacteriia</taxon>
        <taxon>Flavobacteriales</taxon>
        <taxon>Flavobacteriaceae</taxon>
        <taxon>Algibacter</taxon>
    </lineage>
</organism>
<evidence type="ECO:0000256" key="5">
    <source>
        <dbReference type="ARBA" id="ARBA00022840"/>
    </source>
</evidence>
<evidence type="ECO:0000256" key="8">
    <source>
        <dbReference type="ARBA" id="ARBA00023118"/>
    </source>
</evidence>
<keyword evidence="2" id="KW-0548">Nucleotidyltransferase</keyword>
<evidence type="ECO:0000256" key="3">
    <source>
        <dbReference type="ARBA" id="ARBA00022723"/>
    </source>
</evidence>
<evidence type="ECO:0000256" key="2">
    <source>
        <dbReference type="ARBA" id="ARBA00022695"/>
    </source>
</evidence>
<evidence type="ECO:0000256" key="4">
    <source>
        <dbReference type="ARBA" id="ARBA00022741"/>
    </source>
</evidence>